<gene>
    <name evidence="2" type="ORF">GALMADRAFT_878054</name>
</gene>
<reference evidence="3" key="1">
    <citation type="journal article" date="2014" name="Proc. Natl. Acad. Sci. U.S.A.">
        <title>Extensive sampling of basidiomycete genomes demonstrates inadequacy of the white-rot/brown-rot paradigm for wood decay fungi.</title>
        <authorList>
            <person name="Riley R."/>
            <person name="Salamov A.A."/>
            <person name="Brown D.W."/>
            <person name="Nagy L.G."/>
            <person name="Floudas D."/>
            <person name="Held B.W."/>
            <person name="Levasseur A."/>
            <person name="Lombard V."/>
            <person name="Morin E."/>
            <person name="Otillar R."/>
            <person name="Lindquist E.A."/>
            <person name="Sun H."/>
            <person name="LaButti K.M."/>
            <person name="Schmutz J."/>
            <person name="Jabbour D."/>
            <person name="Luo H."/>
            <person name="Baker S.E."/>
            <person name="Pisabarro A.G."/>
            <person name="Walton J.D."/>
            <person name="Blanchette R.A."/>
            <person name="Henrissat B."/>
            <person name="Martin F."/>
            <person name="Cullen D."/>
            <person name="Hibbett D.S."/>
            <person name="Grigoriev I.V."/>
        </authorList>
    </citation>
    <scope>NUCLEOTIDE SEQUENCE [LARGE SCALE GENOMIC DNA]</scope>
    <source>
        <strain evidence="3">CBS 339.88</strain>
    </source>
</reference>
<dbReference type="SUPFAM" id="SSF52309">
    <property type="entry name" value="N-(deoxy)ribosyltransferase-like"/>
    <property type="match status" value="1"/>
</dbReference>
<dbReference type="HOGENOM" id="CLU_095025_0_0_1"/>
<feature type="chain" id="PRO_5001649007" evidence="1">
    <location>
        <begin position="21"/>
        <end position="168"/>
    </location>
</feature>
<evidence type="ECO:0000313" key="3">
    <source>
        <dbReference type="Proteomes" id="UP000027222"/>
    </source>
</evidence>
<sequence>MFISKVFIFLFALLVSSAIAIPVRPNVGAVRQAAQAAKIVVKTKQSLRPASGQAVFWSGSRPGENGPVSVKQDAEHFAKVHGKGTLEQTLKGHGVIIPKNSPHRTKMWEVASKTYAQRAKGDTHVILGSTRRPDSHYDTIEKPALMKNKKVTRLTEHNAHTGKATVVK</sequence>
<evidence type="ECO:0000256" key="1">
    <source>
        <dbReference type="SAM" id="SignalP"/>
    </source>
</evidence>
<keyword evidence="3" id="KW-1185">Reference proteome</keyword>
<name>A0A067SKK7_GALM3</name>
<proteinExistence type="predicted"/>
<accession>A0A067SKK7</accession>
<organism evidence="2 3">
    <name type="scientific">Galerina marginata (strain CBS 339.88)</name>
    <dbReference type="NCBI Taxonomy" id="685588"/>
    <lineage>
        <taxon>Eukaryota</taxon>
        <taxon>Fungi</taxon>
        <taxon>Dikarya</taxon>
        <taxon>Basidiomycota</taxon>
        <taxon>Agaricomycotina</taxon>
        <taxon>Agaricomycetes</taxon>
        <taxon>Agaricomycetidae</taxon>
        <taxon>Agaricales</taxon>
        <taxon>Agaricineae</taxon>
        <taxon>Strophariaceae</taxon>
        <taxon>Galerina</taxon>
    </lineage>
</organism>
<keyword evidence="1" id="KW-0732">Signal</keyword>
<dbReference type="AlphaFoldDB" id="A0A067SKK7"/>
<dbReference type="OrthoDB" id="2909885at2759"/>
<protein>
    <submittedName>
        <fullName evidence="2">Uncharacterized protein</fullName>
    </submittedName>
</protein>
<feature type="signal peptide" evidence="1">
    <location>
        <begin position="1"/>
        <end position="20"/>
    </location>
</feature>
<evidence type="ECO:0000313" key="2">
    <source>
        <dbReference type="EMBL" id="KDR70552.1"/>
    </source>
</evidence>
<dbReference type="Proteomes" id="UP000027222">
    <property type="component" value="Unassembled WGS sequence"/>
</dbReference>
<dbReference type="EMBL" id="KL142396">
    <property type="protein sequence ID" value="KDR70552.1"/>
    <property type="molecule type" value="Genomic_DNA"/>
</dbReference>